<dbReference type="EMBL" id="BPEY01000079">
    <property type="protein sequence ID" value="GIU50078.1"/>
    <property type="molecule type" value="Genomic_DNA"/>
</dbReference>
<dbReference type="InterPro" id="IPR000835">
    <property type="entry name" value="HTH_MarR-typ"/>
</dbReference>
<dbReference type="PROSITE" id="PS01117">
    <property type="entry name" value="HTH_MARR_1"/>
    <property type="match status" value="1"/>
</dbReference>
<dbReference type="SUPFAM" id="SSF46785">
    <property type="entry name" value="Winged helix' DNA-binding domain"/>
    <property type="match status" value="1"/>
</dbReference>
<dbReference type="PRINTS" id="PR00598">
    <property type="entry name" value="HTHMARR"/>
</dbReference>
<dbReference type="InterPro" id="IPR023187">
    <property type="entry name" value="Tscrpt_reg_MarR-type_CS"/>
</dbReference>
<gene>
    <name evidence="5" type="ORF">TUM4438_35090</name>
</gene>
<keyword evidence="2" id="KW-0238">DNA-binding</keyword>
<comment type="caution">
    <text evidence="5">The sequence shown here is derived from an EMBL/GenBank/DDBJ whole genome shotgun (WGS) entry which is preliminary data.</text>
</comment>
<accession>A0ABQ4PNK4</accession>
<evidence type="ECO:0000313" key="5">
    <source>
        <dbReference type="EMBL" id="GIU50078.1"/>
    </source>
</evidence>
<dbReference type="InterPro" id="IPR036390">
    <property type="entry name" value="WH_DNA-bd_sf"/>
</dbReference>
<dbReference type="RefSeq" id="WP_220782480.1">
    <property type="nucleotide sequence ID" value="NZ_BPEY01000079.1"/>
</dbReference>
<evidence type="ECO:0000259" key="4">
    <source>
        <dbReference type="PROSITE" id="PS50995"/>
    </source>
</evidence>
<reference evidence="5" key="1">
    <citation type="submission" date="2021-05" db="EMBL/GenBank/DDBJ databases">
        <title>Molecular characterization for Shewanella algae harboring chromosomal blaOXA-55-like strains isolated from clinical and environment sample.</title>
        <authorList>
            <person name="Ohama Y."/>
            <person name="Aoki K."/>
            <person name="Harada S."/>
            <person name="Moriya K."/>
            <person name="Ishii Y."/>
            <person name="Tateda K."/>
        </authorList>
    </citation>
    <scope>NUCLEOTIDE SEQUENCE</scope>
    <source>
        <strain evidence="5">JCM 11563</strain>
    </source>
</reference>
<dbReference type="PANTHER" id="PTHR42756:SF1">
    <property type="entry name" value="TRANSCRIPTIONAL REPRESSOR OF EMRAB OPERON"/>
    <property type="match status" value="1"/>
</dbReference>
<dbReference type="Pfam" id="PF01047">
    <property type="entry name" value="MarR"/>
    <property type="match status" value="1"/>
</dbReference>
<keyword evidence="3" id="KW-0804">Transcription</keyword>
<evidence type="ECO:0000256" key="2">
    <source>
        <dbReference type="ARBA" id="ARBA00023125"/>
    </source>
</evidence>
<keyword evidence="1" id="KW-0805">Transcription regulation</keyword>
<dbReference type="PROSITE" id="PS50995">
    <property type="entry name" value="HTH_MARR_2"/>
    <property type="match status" value="1"/>
</dbReference>
<evidence type="ECO:0000256" key="1">
    <source>
        <dbReference type="ARBA" id="ARBA00023015"/>
    </source>
</evidence>
<dbReference type="PANTHER" id="PTHR42756">
    <property type="entry name" value="TRANSCRIPTIONAL REGULATOR, MARR"/>
    <property type="match status" value="1"/>
</dbReference>
<keyword evidence="6" id="KW-1185">Reference proteome</keyword>
<name>A0ABQ4PNK4_9GAMM</name>
<evidence type="ECO:0000256" key="3">
    <source>
        <dbReference type="ARBA" id="ARBA00023163"/>
    </source>
</evidence>
<feature type="domain" description="HTH marR-type" evidence="4">
    <location>
        <begin position="22"/>
        <end position="157"/>
    </location>
</feature>
<evidence type="ECO:0000313" key="6">
    <source>
        <dbReference type="Proteomes" id="UP000887104"/>
    </source>
</evidence>
<organism evidence="5 6">
    <name type="scientific">Shewanella sairae</name>
    <dbReference type="NCBI Taxonomy" id="190310"/>
    <lineage>
        <taxon>Bacteria</taxon>
        <taxon>Pseudomonadati</taxon>
        <taxon>Pseudomonadota</taxon>
        <taxon>Gammaproteobacteria</taxon>
        <taxon>Alteromonadales</taxon>
        <taxon>Shewanellaceae</taxon>
        <taxon>Shewanella</taxon>
    </lineage>
</organism>
<dbReference type="InterPro" id="IPR036388">
    <property type="entry name" value="WH-like_DNA-bd_sf"/>
</dbReference>
<sequence length="167" mass="18712">MEDIDKVIAQWGREKPHLDTLPMAIFGRIMRLQKHVEAQIAACHKQYGLTMGEFDVLATLRRSGEPFNLTPSALLSSMMLTSGAMTNRLDKLESKGLIERVHSKEDRRSVSVGLTDAGFNTIDKAIEDHVRIQHQLVEQLSATEKPELNQLLKTWLAGFEGESSILS</sequence>
<dbReference type="SMART" id="SM00347">
    <property type="entry name" value="HTH_MARR"/>
    <property type="match status" value="1"/>
</dbReference>
<proteinExistence type="predicted"/>
<protein>
    <submittedName>
        <fullName evidence="5">MarR family transcriptional regulator</fullName>
    </submittedName>
</protein>
<dbReference type="Gene3D" id="1.10.10.10">
    <property type="entry name" value="Winged helix-like DNA-binding domain superfamily/Winged helix DNA-binding domain"/>
    <property type="match status" value="1"/>
</dbReference>
<dbReference type="Proteomes" id="UP000887104">
    <property type="component" value="Unassembled WGS sequence"/>
</dbReference>